<comment type="caution">
    <text evidence="2">The sequence shown here is derived from an EMBL/GenBank/DDBJ whole genome shotgun (WGS) entry which is preliminary data.</text>
</comment>
<dbReference type="EMBL" id="FBYC01000004">
    <property type="protein sequence ID" value="CUX83999.1"/>
    <property type="molecule type" value="Genomic_DNA"/>
</dbReference>
<evidence type="ECO:0000313" key="1">
    <source>
        <dbReference type="EMBL" id="CUX83999.1"/>
    </source>
</evidence>
<evidence type="ECO:0000313" key="3">
    <source>
        <dbReference type="Proteomes" id="UP000050413"/>
    </source>
</evidence>
<dbReference type="AlphaFoldDB" id="A0A0P7WU68"/>
<dbReference type="Proteomes" id="UP000050413">
    <property type="component" value="Unassembled WGS sequence"/>
</dbReference>
<reference evidence="2 3" key="1">
    <citation type="submission" date="2015-09" db="EMBL/GenBank/DDBJ databases">
        <title>Identification and resolution of microdiversity through metagenomic sequencing of parallel consortia.</title>
        <authorList>
            <person name="Nelson W.C."/>
            <person name="Romine M.F."/>
            <person name="Lindemann S.R."/>
        </authorList>
    </citation>
    <scope>NUCLEOTIDE SEQUENCE [LARGE SCALE GENOMIC DNA]</scope>
    <source>
        <strain evidence="2">HL-91</strain>
    </source>
</reference>
<evidence type="ECO:0000313" key="2">
    <source>
        <dbReference type="EMBL" id="KPP91028.1"/>
    </source>
</evidence>
<name>A0A0P7WU68_9RHOB</name>
<dbReference type="STRING" id="1666912.Ga0058931_3302"/>
<keyword evidence="4" id="KW-1185">Reference proteome</keyword>
<organism evidence="2 3">
    <name type="scientific">Roseibaca calidilacus</name>
    <dbReference type="NCBI Taxonomy" id="1666912"/>
    <lineage>
        <taxon>Bacteria</taxon>
        <taxon>Pseudomonadati</taxon>
        <taxon>Pseudomonadota</taxon>
        <taxon>Alphaproteobacteria</taxon>
        <taxon>Rhodobacterales</taxon>
        <taxon>Paracoccaceae</taxon>
        <taxon>Roseinatronobacter</taxon>
    </lineage>
</organism>
<dbReference type="Proteomes" id="UP000182045">
    <property type="component" value="Unassembled WGS sequence"/>
</dbReference>
<sequence>MLAITRLKPSDSISVDSAAISALFRTHGAVIAEDILMRRVVELTDGITSLDATALEKASALDADRLRTLAALAKDTGLITLAQSLGAVVQALAADNRMALPALWERVKRIGDRSLVMLWDLPQLRM</sequence>
<protein>
    <submittedName>
        <fullName evidence="2">Uncharacterized protein</fullName>
    </submittedName>
</protein>
<reference evidence="1 4" key="2">
    <citation type="submission" date="2016-01" db="EMBL/GenBank/DDBJ databases">
        <authorList>
            <person name="Varghese N."/>
        </authorList>
    </citation>
    <scope>NUCLEOTIDE SEQUENCE [LARGE SCALE GENOMIC DNA]</scope>
    <source>
        <strain evidence="1 4">HL-91</strain>
    </source>
</reference>
<dbReference type="RefSeq" id="WP_176699419.1">
    <property type="nucleotide sequence ID" value="NZ_FBYC01000004.1"/>
</dbReference>
<proteinExistence type="predicted"/>
<dbReference type="EMBL" id="LJSG01000016">
    <property type="protein sequence ID" value="KPP91028.1"/>
    <property type="molecule type" value="Genomic_DNA"/>
</dbReference>
<evidence type="ECO:0000313" key="4">
    <source>
        <dbReference type="Proteomes" id="UP000182045"/>
    </source>
</evidence>
<gene>
    <name evidence="1" type="ORF">Ga0058931_3302</name>
    <name evidence="2" type="ORF">HLUCCA05_06310</name>
</gene>
<accession>A0A0P7WU68</accession>